<keyword evidence="4 6" id="KW-0175">Coiled coil</keyword>
<dbReference type="AlphaFoldDB" id="A0A1J4KLF8"/>
<dbReference type="VEuPathDB" id="TrichDB:TRFO_18671"/>
<feature type="coiled-coil region" evidence="6">
    <location>
        <begin position="64"/>
        <end position="105"/>
    </location>
</feature>
<dbReference type="Proteomes" id="UP000179807">
    <property type="component" value="Unassembled WGS sequence"/>
</dbReference>
<evidence type="ECO:0000256" key="1">
    <source>
        <dbReference type="ARBA" id="ARBA00022701"/>
    </source>
</evidence>
<evidence type="ECO:0000313" key="8">
    <source>
        <dbReference type="Proteomes" id="UP000179807"/>
    </source>
</evidence>
<reference evidence="7" key="1">
    <citation type="submission" date="2016-10" db="EMBL/GenBank/DDBJ databases">
        <authorList>
            <person name="Benchimol M."/>
            <person name="Almeida L.G."/>
            <person name="Vasconcelos A.T."/>
            <person name="Perreira-Neves A."/>
            <person name="Rosa I.A."/>
            <person name="Tasca T."/>
            <person name="Bogo M.R."/>
            <person name="de Souza W."/>
        </authorList>
    </citation>
    <scope>NUCLEOTIDE SEQUENCE [LARGE SCALE GENOMIC DNA]</scope>
    <source>
        <strain evidence="7">K</strain>
    </source>
</reference>
<dbReference type="GO" id="GO:0005874">
    <property type="term" value="C:microtubule"/>
    <property type="evidence" value="ECO:0007669"/>
    <property type="project" value="UniProtKB-KW"/>
</dbReference>
<protein>
    <submittedName>
        <fullName evidence="7">Uncharacterized protein</fullName>
    </submittedName>
</protein>
<evidence type="ECO:0000313" key="7">
    <source>
        <dbReference type="EMBL" id="OHT11776.1"/>
    </source>
</evidence>
<sequence length="1043" mass="121547">MLDSSFDSDRFNSRTVIPDESDIETQLLAEQESINQKETIEKLNKELSICRAQFEQSAAINLKVESVHNKNQKLTAAVRALQSEKDEIKRRLEISLRTNEELETKLNDERIAATQQHAKDVSDKEEEISKIKKECDSKIDSISKQMDFLSKEKEKNDIQSKLIINKIDRLLQNSKEFFQQTFTDIDSFIDFLGQPQVSPQSGQFDNLSKNDKKSSNFTYNDERKLEKKNRINRQKLKESRHECEKLIDEIEKLKRTISDFEKKQNIISANYEAKIEQIKEDNSNKATEKNQMIHDLQDKNESLKNENIKLRSQIKELRNEKLIQSAPSTPLKSSISQNDDNQKTLSICQNCQTLQNNIQTLQNTCENNQKAYNEEISALSRANFELTQKLQVIERKKEQIYIQLKESESQKTQLEIETEKHKNALGALKIVHEETLLEVSSLRDSLRGRSGNSNQKNERKIIQKLKSQLDHSERTINQLNEQINQLRIDRESEKHQKGLLESKIKALRNENEESIQKIATLNEELDDIKQNAIDKPPLTADDLIPTYAWRCSEFDPVLSQQIEKIILNPLLQPASKLTNVYKTITKYYNDVINQKNAVSSDLLNEIGLLKEQMNKFIVDLSIVLSTSALTITDFIENHGDEKLLKMISGFMQNYEEMKRRDTYYSSVADQLKISFGETNDLISLIIELKQRFDTMAQRLKSRAKKQRDMKVLVKALRRSTEDDLLSMKSDLEDQILATTQLRKSYDDLNNAHQKLKKEFSLTKSELNKLKQNWDDKELSLRDELDQTLENVKIQHLSDEAVLRSQVESLLAEKESSKRSLDDHESTVDRLRSIINKDQESLKEKDSRIVKLTYERDQIASQITEKCQKEKEQLIKTYENAVIEIRKQCDAHRNDLEKVSRELVDSEKRNKLAKDSIVNLKREKIKLESELKTFFDQVKREKQISDAESKNKIMSAESQFTQKFQDAKNRWDNEKRKIFSFAADEFRQYFNPSEAMNERSYRSLLTRIKKELDRLVESDNVVRRLVGASPRQATDEAVAQVLMQ</sequence>
<feature type="coiled-coil region" evidence="6">
    <location>
        <begin position="867"/>
        <end position="936"/>
    </location>
</feature>
<dbReference type="PANTHER" id="PTHR37739">
    <property type="entry name" value="KINESIN-LIKE PROTEIN KIN-12D"/>
    <property type="match status" value="1"/>
</dbReference>
<gene>
    <name evidence="7" type="ORF">TRFO_18671</name>
</gene>
<evidence type="ECO:0000256" key="2">
    <source>
        <dbReference type="ARBA" id="ARBA00022741"/>
    </source>
</evidence>
<dbReference type="GO" id="GO:0005524">
    <property type="term" value="F:ATP binding"/>
    <property type="evidence" value="ECO:0007669"/>
    <property type="project" value="UniProtKB-KW"/>
</dbReference>
<feature type="coiled-coil region" evidence="6">
    <location>
        <begin position="462"/>
        <end position="531"/>
    </location>
</feature>
<accession>A0A1J4KLF8</accession>
<feature type="coiled-coil region" evidence="6">
    <location>
        <begin position="738"/>
        <end position="772"/>
    </location>
</feature>
<proteinExistence type="predicted"/>
<dbReference type="PANTHER" id="PTHR37739:SF8">
    <property type="entry name" value="KINESIN-LIKE PROTEIN KIN-12D"/>
    <property type="match status" value="1"/>
</dbReference>
<organism evidence="7 8">
    <name type="scientific">Tritrichomonas foetus</name>
    <dbReference type="NCBI Taxonomy" id="1144522"/>
    <lineage>
        <taxon>Eukaryota</taxon>
        <taxon>Metamonada</taxon>
        <taxon>Parabasalia</taxon>
        <taxon>Tritrichomonadida</taxon>
        <taxon>Tritrichomonadidae</taxon>
        <taxon>Tritrichomonas</taxon>
    </lineage>
</organism>
<keyword evidence="1" id="KW-0493">Microtubule</keyword>
<keyword evidence="3" id="KW-0067">ATP-binding</keyword>
<dbReference type="GeneID" id="94835015"/>
<evidence type="ECO:0000256" key="3">
    <source>
        <dbReference type="ARBA" id="ARBA00022840"/>
    </source>
</evidence>
<feature type="coiled-coil region" evidence="6">
    <location>
        <begin position="351"/>
        <end position="424"/>
    </location>
</feature>
<dbReference type="EMBL" id="MLAK01000579">
    <property type="protein sequence ID" value="OHT11776.1"/>
    <property type="molecule type" value="Genomic_DNA"/>
</dbReference>
<comment type="caution">
    <text evidence="7">The sequence shown here is derived from an EMBL/GenBank/DDBJ whole genome shotgun (WGS) entry which is preliminary data.</text>
</comment>
<evidence type="ECO:0000256" key="5">
    <source>
        <dbReference type="ARBA" id="ARBA00023175"/>
    </source>
</evidence>
<keyword evidence="2" id="KW-0547">Nucleotide-binding</keyword>
<keyword evidence="5" id="KW-0505">Motor protein</keyword>
<keyword evidence="8" id="KW-1185">Reference proteome</keyword>
<evidence type="ECO:0000256" key="4">
    <source>
        <dbReference type="ARBA" id="ARBA00023054"/>
    </source>
</evidence>
<dbReference type="RefSeq" id="XP_068364912.1">
    <property type="nucleotide sequence ID" value="XM_068500311.1"/>
</dbReference>
<name>A0A1J4KLF8_9EUKA</name>
<evidence type="ECO:0000256" key="6">
    <source>
        <dbReference type="SAM" id="Coils"/>
    </source>
</evidence>
<dbReference type="InterPro" id="IPR044986">
    <property type="entry name" value="KIF15/KIN-12"/>
</dbReference>
<feature type="coiled-coil region" evidence="6">
    <location>
        <begin position="233"/>
        <end position="320"/>
    </location>
</feature>